<dbReference type="KEGG" id="madi:A7U43_25980"/>
<dbReference type="PANTHER" id="PTHR30349:SF64">
    <property type="entry name" value="PROPHAGE INTEGRASE INTD-RELATED"/>
    <property type="match status" value="1"/>
</dbReference>
<feature type="domain" description="Core-binding (CB)" evidence="6">
    <location>
        <begin position="76"/>
        <end position="165"/>
    </location>
</feature>
<feature type="domain" description="Tyr recombinase" evidence="5">
    <location>
        <begin position="186"/>
        <end position="372"/>
    </location>
</feature>
<dbReference type="Pfam" id="PF22022">
    <property type="entry name" value="Phage_int_M"/>
    <property type="match status" value="1"/>
</dbReference>
<dbReference type="InterPro" id="IPR044068">
    <property type="entry name" value="CB"/>
</dbReference>
<dbReference type="STRING" id="1682113.A7U43_25980"/>
<name>A0A172UTZ5_9MYCO</name>
<evidence type="ECO:0000256" key="3">
    <source>
        <dbReference type="ARBA" id="ARBA00023172"/>
    </source>
</evidence>
<evidence type="ECO:0000313" key="8">
    <source>
        <dbReference type="Proteomes" id="UP000077143"/>
    </source>
</evidence>
<evidence type="ECO:0000256" key="2">
    <source>
        <dbReference type="ARBA" id="ARBA00023125"/>
    </source>
</evidence>
<dbReference type="InterPro" id="IPR011010">
    <property type="entry name" value="DNA_brk_join_enz"/>
</dbReference>
<comment type="similarity">
    <text evidence="1">Belongs to the 'phage' integrase family.</text>
</comment>
<evidence type="ECO:0000259" key="6">
    <source>
        <dbReference type="PROSITE" id="PS51900"/>
    </source>
</evidence>
<keyword evidence="8" id="KW-1185">Reference proteome</keyword>
<dbReference type="GO" id="GO:0003677">
    <property type="term" value="F:DNA binding"/>
    <property type="evidence" value="ECO:0007669"/>
    <property type="project" value="UniProtKB-UniRule"/>
</dbReference>
<accession>A0A172UTZ5</accession>
<keyword evidence="2 4" id="KW-0238">DNA-binding</keyword>
<evidence type="ECO:0000259" key="5">
    <source>
        <dbReference type="PROSITE" id="PS51898"/>
    </source>
</evidence>
<dbReference type="EMBL" id="CP015596">
    <property type="protein sequence ID" value="ANE82244.1"/>
    <property type="molecule type" value="Genomic_DNA"/>
</dbReference>
<dbReference type="InterPro" id="IPR010998">
    <property type="entry name" value="Integrase_recombinase_N"/>
</dbReference>
<dbReference type="GO" id="GO:0006310">
    <property type="term" value="P:DNA recombination"/>
    <property type="evidence" value="ECO:0007669"/>
    <property type="project" value="UniProtKB-KW"/>
</dbReference>
<dbReference type="SUPFAM" id="SSF56349">
    <property type="entry name" value="DNA breaking-rejoining enzymes"/>
    <property type="match status" value="1"/>
</dbReference>
<dbReference type="RefSeq" id="WP_068000789.1">
    <property type="nucleotide sequence ID" value="NZ_CP015596.1"/>
</dbReference>
<dbReference type="Proteomes" id="UP000077143">
    <property type="component" value="Chromosome"/>
</dbReference>
<evidence type="ECO:0000313" key="7">
    <source>
        <dbReference type="EMBL" id="ANE82244.1"/>
    </source>
</evidence>
<proteinExistence type="inferred from homology"/>
<keyword evidence="3" id="KW-0233">DNA recombination</keyword>
<dbReference type="PANTHER" id="PTHR30349">
    <property type="entry name" value="PHAGE INTEGRASE-RELATED"/>
    <property type="match status" value="1"/>
</dbReference>
<dbReference type="Gene3D" id="1.10.443.10">
    <property type="entry name" value="Intergrase catalytic core"/>
    <property type="match status" value="1"/>
</dbReference>
<dbReference type="Pfam" id="PF00589">
    <property type="entry name" value="Phage_integrase"/>
    <property type="match status" value="1"/>
</dbReference>
<dbReference type="PROSITE" id="PS51900">
    <property type="entry name" value="CB"/>
    <property type="match status" value="1"/>
</dbReference>
<dbReference type="Gene3D" id="1.10.150.130">
    <property type="match status" value="1"/>
</dbReference>
<dbReference type="GO" id="GO:0015074">
    <property type="term" value="P:DNA integration"/>
    <property type="evidence" value="ECO:0007669"/>
    <property type="project" value="InterPro"/>
</dbReference>
<evidence type="ECO:0000256" key="1">
    <source>
        <dbReference type="ARBA" id="ARBA00008857"/>
    </source>
</evidence>
<evidence type="ECO:0008006" key="9">
    <source>
        <dbReference type="Google" id="ProtNLM"/>
    </source>
</evidence>
<dbReference type="PROSITE" id="PS51898">
    <property type="entry name" value="TYR_RECOMBINASE"/>
    <property type="match status" value="1"/>
</dbReference>
<dbReference type="InterPro" id="IPR050090">
    <property type="entry name" value="Tyrosine_recombinase_XerCD"/>
</dbReference>
<reference evidence="7 8" key="1">
    <citation type="submission" date="2016-05" db="EMBL/GenBank/DDBJ databases">
        <title>Complete genome sequence of a phthalic acid esters degrading Mycobacterium sp. YC-RL4.</title>
        <authorList>
            <person name="Ren L."/>
            <person name="Fan S."/>
            <person name="Ruth N."/>
            <person name="Jia Y."/>
            <person name="Wang J."/>
            <person name="Qiao C."/>
        </authorList>
    </citation>
    <scope>NUCLEOTIDE SEQUENCE [LARGE SCALE GENOMIC DNA]</scope>
    <source>
        <strain evidence="7 8">YC-RL4</strain>
    </source>
</reference>
<dbReference type="CDD" id="cd01189">
    <property type="entry name" value="INT_ICEBs1_C_like"/>
    <property type="match status" value="1"/>
</dbReference>
<dbReference type="InterPro" id="IPR053876">
    <property type="entry name" value="Phage_int_M"/>
</dbReference>
<dbReference type="InterPro" id="IPR013762">
    <property type="entry name" value="Integrase-like_cat_sf"/>
</dbReference>
<gene>
    <name evidence="7" type="ORF">A7U43_25980</name>
</gene>
<dbReference type="AlphaFoldDB" id="A0A172UTZ5"/>
<sequence length="401" mass="43822">MEDRWNKTVRLPDGSTETVQSAAHGKGLRWRARYVDENGKEHAKGFGRKADAQNWLNKQVSDQVTGTWTDPALSAVTFGEMADRWIATKAVRAPKTVAGYRSLLDTIVLPHWKDIPLREVRFEDLQVWIASLSVDGSVRFEGKGLSASRVRQAHQLVGAVLRFAVKAKHLPANPAEGVELPSIPETEQRYLTHEQLHRVAVAAGRHRTLVLVLGYCGLRFGEAAALKVSNVDTEAGRIRVARSVTYVRKQGQLEGPTKGKQSRTVPVPAFLNALLKTEIKGRAPDELLFPPTRGDKWLTLGQARYSFQKATAAVDGCAGVRMHDLRHTCAALAIRSGANIKVVQRLLGHKSAVLTLDRYGHLYPDDLDAVAAAFDAAAGTAADALRTAAPLKPVRPPRKGA</sequence>
<evidence type="ECO:0000256" key="4">
    <source>
        <dbReference type="PROSITE-ProRule" id="PRU01248"/>
    </source>
</evidence>
<organism evidence="7 8">
    <name type="scientific">Mycobacterium adipatum</name>
    <dbReference type="NCBI Taxonomy" id="1682113"/>
    <lineage>
        <taxon>Bacteria</taxon>
        <taxon>Bacillati</taxon>
        <taxon>Actinomycetota</taxon>
        <taxon>Actinomycetes</taxon>
        <taxon>Mycobacteriales</taxon>
        <taxon>Mycobacteriaceae</taxon>
        <taxon>Mycobacterium</taxon>
    </lineage>
</organism>
<protein>
    <recommendedName>
        <fullName evidence="9">Integrase</fullName>
    </recommendedName>
</protein>
<dbReference type="InterPro" id="IPR002104">
    <property type="entry name" value="Integrase_catalytic"/>
</dbReference>